<dbReference type="Proteomes" id="UP000179010">
    <property type="component" value="Unassembled WGS sequence"/>
</dbReference>
<evidence type="ECO:0000313" key="2">
    <source>
        <dbReference type="Proteomes" id="UP000179010"/>
    </source>
</evidence>
<reference evidence="1 2" key="1">
    <citation type="journal article" date="2016" name="Nat. Commun.">
        <title>Thousands of microbial genomes shed light on interconnected biogeochemical processes in an aquifer system.</title>
        <authorList>
            <person name="Anantharaman K."/>
            <person name="Brown C.T."/>
            <person name="Hug L.A."/>
            <person name="Sharon I."/>
            <person name="Castelle C.J."/>
            <person name="Probst A.J."/>
            <person name="Thomas B.C."/>
            <person name="Singh A."/>
            <person name="Wilkins M.J."/>
            <person name="Karaoz U."/>
            <person name="Brodie E.L."/>
            <person name="Williams K.H."/>
            <person name="Hubbard S.S."/>
            <person name="Banfield J.F."/>
        </authorList>
    </citation>
    <scope>NUCLEOTIDE SEQUENCE [LARGE SCALE GENOMIC DNA]</scope>
</reference>
<protein>
    <submittedName>
        <fullName evidence="1">Uncharacterized protein</fullName>
    </submittedName>
</protein>
<comment type="caution">
    <text evidence="1">The sequence shown here is derived from an EMBL/GenBank/DDBJ whole genome shotgun (WGS) entry which is preliminary data.</text>
</comment>
<sequence>MGERTPNQVYDSHEAYHPSKGVERLLTFNAQLLEEIQTKSPEARGFRLIEEYCNAVTGRMVDVEPDAIKAQAANDGNNITSPVIMYVNFEGGGDDRKFVESGRDLEIAHGILVNKIDRKYGNLSAYKLWAGLYLDLREEVFGPEQNGKNIEAINQLREMIAGEQ</sequence>
<dbReference type="AlphaFoldDB" id="A0A1F4PN97"/>
<accession>A0A1F4PN97</accession>
<evidence type="ECO:0000313" key="1">
    <source>
        <dbReference type="EMBL" id="OGB85109.1"/>
    </source>
</evidence>
<proteinExistence type="predicted"/>
<gene>
    <name evidence="1" type="ORF">A2994_03690</name>
</gene>
<dbReference type="STRING" id="1798539.A2994_03690"/>
<name>A0A1F4PN97_UNCK3</name>
<dbReference type="EMBL" id="METE01000010">
    <property type="protein sequence ID" value="OGB85109.1"/>
    <property type="molecule type" value="Genomic_DNA"/>
</dbReference>
<organism evidence="1 2">
    <name type="scientific">candidate division Kazan bacterium RIFCSPLOWO2_01_FULL_48_13</name>
    <dbReference type="NCBI Taxonomy" id="1798539"/>
    <lineage>
        <taxon>Bacteria</taxon>
        <taxon>Bacteria division Kazan-3B-28</taxon>
    </lineage>
</organism>